<dbReference type="Proteomes" id="UP000033640">
    <property type="component" value="Unassembled WGS sequence"/>
</dbReference>
<dbReference type="AlphaFoldDB" id="A0A0F0LB27"/>
<gene>
    <name evidence="4" type="ORF">RS83_00793</name>
</gene>
<dbReference type="SUPFAM" id="SSF49478">
    <property type="entry name" value="Cna protein B-type domain"/>
    <property type="match status" value="1"/>
</dbReference>
<evidence type="ECO:0008006" key="6">
    <source>
        <dbReference type="Google" id="ProtNLM"/>
    </source>
</evidence>
<dbReference type="EMBL" id="JYIW01000019">
    <property type="protein sequence ID" value="KJL30407.1"/>
    <property type="molecule type" value="Genomic_DNA"/>
</dbReference>
<evidence type="ECO:0000313" key="5">
    <source>
        <dbReference type="Proteomes" id="UP000033640"/>
    </source>
</evidence>
<evidence type="ECO:0000256" key="3">
    <source>
        <dbReference type="SAM" id="SignalP"/>
    </source>
</evidence>
<evidence type="ECO:0000256" key="2">
    <source>
        <dbReference type="SAM" id="Phobius"/>
    </source>
</evidence>
<dbReference type="PATRIC" id="fig|82380.11.peg.819"/>
<accession>A0A0F0LB27</accession>
<feature type="chain" id="PRO_5002445251" description="Alpha-amylase" evidence="3">
    <location>
        <begin position="30"/>
        <end position="488"/>
    </location>
</feature>
<dbReference type="Pfam" id="PF13620">
    <property type="entry name" value="CarboxypepD_reg"/>
    <property type="match status" value="1"/>
</dbReference>
<keyword evidence="3" id="KW-0732">Signal</keyword>
<feature type="transmembrane region" description="Helical" evidence="2">
    <location>
        <begin position="462"/>
        <end position="481"/>
    </location>
</feature>
<dbReference type="Gene3D" id="2.60.40.1120">
    <property type="entry name" value="Carboxypeptidase-like, regulatory domain"/>
    <property type="match status" value="2"/>
</dbReference>
<keyword evidence="2" id="KW-0472">Membrane</keyword>
<proteinExistence type="predicted"/>
<protein>
    <recommendedName>
        <fullName evidence="6">Alpha-amylase</fullName>
    </recommendedName>
</protein>
<keyword evidence="2" id="KW-1133">Transmembrane helix</keyword>
<feature type="compositionally biased region" description="Gly residues" evidence="1">
    <location>
        <begin position="430"/>
        <end position="445"/>
    </location>
</feature>
<keyword evidence="2" id="KW-0812">Transmembrane</keyword>
<evidence type="ECO:0000256" key="1">
    <source>
        <dbReference type="SAM" id="MobiDB-lite"/>
    </source>
</evidence>
<comment type="caution">
    <text evidence="4">The sequence shown here is derived from an EMBL/GenBank/DDBJ whole genome shotgun (WGS) entry which is preliminary data.</text>
</comment>
<sequence>MTRRHGMLRAVLGGMAAFALALGGVTAAAAEELPADATGSISGIVTREDDGSTLEGVTVSALDANREVVGETQTDAAGIYDLGGLPDGSYRLHFGSPDPELLSEYWKNQYSWDYATQITITGGQATTGVDAALATAAFISGTVTRGADGVPLSSWVSVYDVNDTFDIEAGDTLSDGTYRIGVPAGTYKVAFRSFGLAEEYWKDAGFWDTATEITVAAGDEVVGIDAALERPGAISGTVTVDAAGAAKVLVTAWIDGIEVRSIYAKPDTGAYSLALQKGTYILRATAMSADGTTIASQYYNGVATVEAATPISLTPDQTVTGIDFTLVDAPEPQPEPTITLSAGTIRAGDAVTVSGSGFEPNATISFELRSDPIALGSLTADADGALAGTLRIPVGAPAGAHALVALSGAAVVASAAVDVTAAVVAGGPGTGGQGSEGQGAGGQSTGGATAPRGALAATGAEVPVALVAMGILLATLGAAMARRRPVES</sequence>
<dbReference type="OrthoDB" id="3771655at2"/>
<dbReference type="RefSeq" id="WP_082071512.1">
    <property type="nucleotide sequence ID" value="NZ_JYIW01000019.1"/>
</dbReference>
<evidence type="ECO:0000313" key="4">
    <source>
        <dbReference type="EMBL" id="KJL30407.1"/>
    </source>
</evidence>
<name>A0A0F0LB27_9MICO</name>
<feature type="signal peptide" evidence="3">
    <location>
        <begin position="1"/>
        <end position="29"/>
    </location>
</feature>
<organism evidence="4 5">
    <name type="scientific">Microbacterium oxydans</name>
    <dbReference type="NCBI Taxonomy" id="82380"/>
    <lineage>
        <taxon>Bacteria</taxon>
        <taxon>Bacillati</taxon>
        <taxon>Actinomycetota</taxon>
        <taxon>Actinomycetes</taxon>
        <taxon>Micrococcales</taxon>
        <taxon>Microbacteriaceae</taxon>
        <taxon>Microbacterium</taxon>
    </lineage>
</organism>
<feature type="region of interest" description="Disordered" evidence="1">
    <location>
        <begin position="430"/>
        <end position="451"/>
    </location>
</feature>
<reference evidence="4 5" key="1">
    <citation type="submission" date="2015-02" db="EMBL/GenBank/DDBJ databases">
        <title>Draft genome sequences of ten Microbacterium spp. with emphasis on heavy metal contaminated environments.</title>
        <authorList>
            <person name="Corretto E."/>
        </authorList>
    </citation>
    <scope>NUCLEOTIDE SEQUENCE [LARGE SCALE GENOMIC DNA]</scope>
    <source>
        <strain evidence="4 5">BEL4b</strain>
    </source>
</reference>